<evidence type="ECO:0000313" key="2">
    <source>
        <dbReference type="Proteomes" id="UP000321204"/>
    </source>
</evidence>
<gene>
    <name evidence="1" type="ORF">FSB75_19180</name>
</gene>
<dbReference type="Proteomes" id="UP000321204">
    <property type="component" value="Chromosome"/>
</dbReference>
<name>A0A5B8UNZ0_9BACT</name>
<dbReference type="RefSeq" id="WP_146790783.1">
    <property type="nucleotide sequence ID" value="NZ_BAABIO010000003.1"/>
</dbReference>
<protein>
    <submittedName>
        <fullName evidence="1">Uncharacterized protein</fullName>
    </submittedName>
</protein>
<dbReference type="KEGG" id="fgg:FSB75_19180"/>
<organism evidence="1 2">
    <name type="scientific">Flavisolibacter ginsenosidimutans</name>
    <dbReference type="NCBI Taxonomy" id="661481"/>
    <lineage>
        <taxon>Bacteria</taxon>
        <taxon>Pseudomonadati</taxon>
        <taxon>Bacteroidota</taxon>
        <taxon>Chitinophagia</taxon>
        <taxon>Chitinophagales</taxon>
        <taxon>Chitinophagaceae</taxon>
        <taxon>Flavisolibacter</taxon>
    </lineage>
</organism>
<reference evidence="1 2" key="1">
    <citation type="journal article" date="2015" name="Int. J. Syst. Evol. Microbiol.">
        <title>Flavisolibacter ginsenosidimutans sp. nov., with ginsenoside-converting activity isolated from soil used for cultivating ginseng.</title>
        <authorList>
            <person name="Zhao Y."/>
            <person name="Liu Q."/>
            <person name="Kang M.S."/>
            <person name="Jin F."/>
            <person name="Yu H."/>
            <person name="Im W.T."/>
        </authorList>
    </citation>
    <scope>NUCLEOTIDE SEQUENCE [LARGE SCALE GENOMIC DNA]</scope>
    <source>
        <strain evidence="1 2">Gsoil 636</strain>
    </source>
</reference>
<keyword evidence="2" id="KW-1185">Reference proteome</keyword>
<sequence>MAIYFRGAEAVPLNGKQAHVANGIHNSEPTAEALETLTGDAGSRAGQKLRWIPLHPAKRGIKDYSLPLVFFAGLVVGCVASNASKKERDVYSELAPSSEVAYKMKTTLLKANLLLQGMDTVIENANKNSYIEEGK</sequence>
<accession>A0A5B8UNZ0</accession>
<dbReference type="AlphaFoldDB" id="A0A5B8UNZ0"/>
<evidence type="ECO:0000313" key="1">
    <source>
        <dbReference type="EMBL" id="QEC57939.1"/>
    </source>
</evidence>
<dbReference type="EMBL" id="CP042433">
    <property type="protein sequence ID" value="QEC57939.1"/>
    <property type="molecule type" value="Genomic_DNA"/>
</dbReference>
<proteinExistence type="predicted"/>